<reference evidence="1 2" key="1">
    <citation type="submission" date="2022-05" db="EMBL/GenBank/DDBJ databases">
        <authorList>
            <consortium name="Genoscope - CEA"/>
            <person name="William W."/>
        </authorList>
    </citation>
    <scope>NUCLEOTIDE SEQUENCE [LARGE SCALE GENOMIC DNA]</scope>
</reference>
<evidence type="ECO:0000313" key="2">
    <source>
        <dbReference type="Proteomes" id="UP001159427"/>
    </source>
</evidence>
<sequence>MKFYNRDFHASASKIRGMLKKANLMGHGYQVEIEIKTEKKPGKPEYVEESRYYYKIVPCSKVPEIEEELNKLLSGAFGSELASELGKEIQVMRLGESGKCKTGVEI</sequence>
<gene>
    <name evidence="1" type="ORF">PEVE_00039028</name>
</gene>
<name>A0ABN8LKL6_9CNID</name>
<dbReference type="Proteomes" id="UP001159427">
    <property type="component" value="Unassembled WGS sequence"/>
</dbReference>
<keyword evidence="2" id="KW-1185">Reference proteome</keyword>
<dbReference type="EMBL" id="CALNXI010000068">
    <property type="protein sequence ID" value="CAH3017692.1"/>
    <property type="molecule type" value="Genomic_DNA"/>
</dbReference>
<comment type="caution">
    <text evidence="1">The sequence shown here is derived from an EMBL/GenBank/DDBJ whole genome shotgun (WGS) entry which is preliminary data.</text>
</comment>
<proteinExistence type="predicted"/>
<accession>A0ABN8LKL6</accession>
<organism evidence="1 2">
    <name type="scientific">Porites evermanni</name>
    <dbReference type="NCBI Taxonomy" id="104178"/>
    <lineage>
        <taxon>Eukaryota</taxon>
        <taxon>Metazoa</taxon>
        <taxon>Cnidaria</taxon>
        <taxon>Anthozoa</taxon>
        <taxon>Hexacorallia</taxon>
        <taxon>Scleractinia</taxon>
        <taxon>Fungiina</taxon>
        <taxon>Poritidae</taxon>
        <taxon>Porites</taxon>
    </lineage>
</organism>
<protein>
    <submittedName>
        <fullName evidence="1">Uncharacterized protein</fullName>
    </submittedName>
</protein>
<evidence type="ECO:0000313" key="1">
    <source>
        <dbReference type="EMBL" id="CAH3017692.1"/>
    </source>
</evidence>
<feature type="non-terminal residue" evidence="1">
    <location>
        <position position="106"/>
    </location>
</feature>